<evidence type="ECO:0000313" key="8">
    <source>
        <dbReference type="Proteomes" id="UP000015241"/>
    </source>
</evidence>
<dbReference type="InterPro" id="IPR038220">
    <property type="entry name" value="PHOX_C_sf"/>
</dbReference>
<dbReference type="Pfam" id="PF01494">
    <property type="entry name" value="FAD_binding_3"/>
    <property type="match status" value="1"/>
</dbReference>
<dbReference type="EMBL" id="KE504149">
    <property type="protein sequence ID" value="EPT00357.1"/>
    <property type="molecule type" value="Genomic_DNA"/>
</dbReference>
<evidence type="ECO:0000256" key="1">
    <source>
        <dbReference type="ARBA" id="ARBA00001974"/>
    </source>
</evidence>
<keyword evidence="4" id="KW-0274">FAD</keyword>
<evidence type="ECO:0000256" key="4">
    <source>
        <dbReference type="ARBA" id="ARBA00022827"/>
    </source>
</evidence>
<dbReference type="InterPro" id="IPR036249">
    <property type="entry name" value="Thioredoxin-like_sf"/>
</dbReference>
<accession>S8E5L7</accession>
<dbReference type="PRINTS" id="PR00420">
    <property type="entry name" value="RNGMNOXGNASE"/>
</dbReference>
<dbReference type="Gene3D" id="3.30.70.2450">
    <property type="match status" value="1"/>
</dbReference>
<dbReference type="Proteomes" id="UP000015241">
    <property type="component" value="Unassembled WGS sequence"/>
</dbReference>
<dbReference type="AlphaFoldDB" id="S8E5L7"/>
<dbReference type="GO" id="GO:0016709">
    <property type="term" value="F:oxidoreductase activity, acting on paired donors, with incorporation or reduction of molecular oxygen, NAD(P)H as one donor, and incorporation of one atom of oxygen"/>
    <property type="evidence" value="ECO:0007669"/>
    <property type="project" value="UniProtKB-ARBA"/>
</dbReference>
<evidence type="ECO:0000256" key="5">
    <source>
        <dbReference type="ARBA" id="ARBA00023002"/>
    </source>
</evidence>
<dbReference type="SUPFAM" id="SSF51905">
    <property type="entry name" value="FAD/NAD(P)-binding domain"/>
    <property type="match status" value="1"/>
</dbReference>
<gene>
    <name evidence="7" type="ORF">FOMPIDRAFT_1023772</name>
</gene>
<proteinExistence type="inferred from homology"/>
<comment type="similarity">
    <text evidence="2">Belongs to the PheA/TfdB FAD monooxygenase family.</text>
</comment>
<dbReference type="PANTHER" id="PTHR43004">
    <property type="entry name" value="TRK SYSTEM POTASSIUM UPTAKE PROTEIN"/>
    <property type="match status" value="1"/>
</dbReference>
<dbReference type="PANTHER" id="PTHR43004:SF19">
    <property type="entry name" value="BINDING MONOOXYGENASE, PUTATIVE (JCVI)-RELATED"/>
    <property type="match status" value="1"/>
</dbReference>
<dbReference type="Gene3D" id="3.50.50.60">
    <property type="entry name" value="FAD/NAD(P)-binding domain"/>
    <property type="match status" value="1"/>
</dbReference>
<dbReference type="InterPro" id="IPR036188">
    <property type="entry name" value="FAD/NAD-bd_sf"/>
</dbReference>
<organism evidence="7 8">
    <name type="scientific">Fomitopsis schrenkii</name>
    <name type="common">Brown rot fungus</name>
    <dbReference type="NCBI Taxonomy" id="2126942"/>
    <lineage>
        <taxon>Eukaryota</taxon>
        <taxon>Fungi</taxon>
        <taxon>Dikarya</taxon>
        <taxon>Basidiomycota</taxon>
        <taxon>Agaricomycotina</taxon>
        <taxon>Agaricomycetes</taxon>
        <taxon>Polyporales</taxon>
        <taxon>Fomitopsis</taxon>
    </lineage>
</organism>
<dbReference type="OrthoDB" id="2690153at2759"/>
<keyword evidence="3" id="KW-0285">Flavoprotein</keyword>
<feature type="domain" description="FAD-binding" evidence="6">
    <location>
        <begin position="8"/>
        <end position="359"/>
    </location>
</feature>
<dbReference type="GO" id="GO:0071949">
    <property type="term" value="F:FAD binding"/>
    <property type="evidence" value="ECO:0007669"/>
    <property type="project" value="InterPro"/>
</dbReference>
<keyword evidence="5" id="KW-0560">Oxidoreductase</keyword>
<dbReference type="HOGENOM" id="CLU_009665_20_3_1"/>
<dbReference type="eggNOG" id="KOG3855">
    <property type="taxonomic scope" value="Eukaryota"/>
</dbReference>
<dbReference type="STRING" id="743788.S8E5L7"/>
<keyword evidence="8" id="KW-1185">Reference proteome</keyword>
<reference evidence="7 8" key="1">
    <citation type="journal article" date="2012" name="Science">
        <title>The Paleozoic origin of enzymatic lignin decomposition reconstructed from 31 fungal genomes.</title>
        <authorList>
            <person name="Floudas D."/>
            <person name="Binder M."/>
            <person name="Riley R."/>
            <person name="Barry K."/>
            <person name="Blanchette R.A."/>
            <person name="Henrissat B."/>
            <person name="Martinez A.T."/>
            <person name="Otillar R."/>
            <person name="Spatafora J.W."/>
            <person name="Yadav J.S."/>
            <person name="Aerts A."/>
            <person name="Benoit I."/>
            <person name="Boyd A."/>
            <person name="Carlson A."/>
            <person name="Copeland A."/>
            <person name="Coutinho P.M."/>
            <person name="de Vries R.P."/>
            <person name="Ferreira P."/>
            <person name="Findley K."/>
            <person name="Foster B."/>
            <person name="Gaskell J."/>
            <person name="Glotzer D."/>
            <person name="Gorecki P."/>
            <person name="Heitman J."/>
            <person name="Hesse C."/>
            <person name="Hori C."/>
            <person name="Igarashi K."/>
            <person name="Jurgens J.A."/>
            <person name="Kallen N."/>
            <person name="Kersten P."/>
            <person name="Kohler A."/>
            <person name="Kuees U."/>
            <person name="Kumar T.K.A."/>
            <person name="Kuo A."/>
            <person name="LaButti K."/>
            <person name="Larrondo L.F."/>
            <person name="Lindquist E."/>
            <person name="Ling A."/>
            <person name="Lombard V."/>
            <person name="Lucas S."/>
            <person name="Lundell T."/>
            <person name="Martin R."/>
            <person name="McLaughlin D.J."/>
            <person name="Morgenstern I."/>
            <person name="Morin E."/>
            <person name="Murat C."/>
            <person name="Nagy L.G."/>
            <person name="Nolan M."/>
            <person name="Ohm R.A."/>
            <person name="Patyshakuliyeva A."/>
            <person name="Rokas A."/>
            <person name="Ruiz-Duenas F.J."/>
            <person name="Sabat G."/>
            <person name="Salamov A."/>
            <person name="Samejima M."/>
            <person name="Schmutz J."/>
            <person name="Slot J.C."/>
            <person name="St John F."/>
            <person name="Stenlid J."/>
            <person name="Sun H."/>
            <person name="Sun S."/>
            <person name="Syed K."/>
            <person name="Tsang A."/>
            <person name="Wiebenga A."/>
            <person name="Young D."/>
            <person name="Pisabarro A."/>
            <person name="Eastwood D.C."/>
            <person name="Martin F."/>
            <person name="Cullen D."/>
            <person name="Grigoriev I.V."/>
            <person name="Hibbett D.S."/>
        </authorList>
    </citation>
    <scope>NUCLEOTIDE SEQUENCE</scope>
    <source>
        <strain evidence="8">FP-58527</strain>
    </source>
</reference>
<dbReference type="InParanoid" id="S8E5L7"/>
<comment type="cofactor">
    <cofactor evidence="1">
        <name>FAD</name>
        <dbReference type="ChEBI" id="CHEBI:57692"/>
    </cofactor>
</comment>
<dbReference type="InterPro" id="IPR002938">
    <property type="entry name" value="FAD-bd"/>
</dbReference>
<name>S8E5L7_FOMSC</name>
<evidence type="ECO:0000259" key="6">
    <source>
        <dbReference type="Pfam" id="PF01494"/>
    </source>
</evidence>
<dbReference type="Gene3D" id="3.40.30.20">
    <property type="match status" value="1"/>
</dbReference>
<sequence>MTENPINPVLVVGAGPAGLALALSLVKNGVPVRIINKASTPHQEARGQGIQPRTLEVFHFLGVLPELRARGAPLKPVIFYKLPGGTEVLETTHLSIVEEDTPTKPFNNTYQVAQYHTEAVFRSHLEKHGCFVESATELVGFRQLEDRVEATIKKRVGDKEEIETQSFRWLIGADGGKSIVRKQSGFAFAFEGAAPEQRAILGEMTIEGLDTECSHAWLKSEGGPPTAVMLGVVEGHRFFFMCLGHPDPDKLLSSYEALKEAIRMHTERRDMQLGHIYYVSDYRPSVRVVNKFSEGRVFLVGDAAHVHAPRGGQGLNTSVQDAFNLGWKLALVEQGLAPPTLLATYNEERLPVIRRMLQETASMGQRAIDAAGASPAEMARAIMQRTTLLKQLGINYRWSSIVLDERAPRAADEEMEPYGVEAGDTLKAGDRAPNATGLVHLSDSQTTSLFHIFSPTQHTVLIFGCDLTHIGSIVKALGCYSQGNVSSVVVLPSGDKTTAAVDDADATLRDGDGIAYDAYRMVDGQTFTVIIRPDGVIGAIVSGEDGVAKYFSGIFSL</sequence>
<evidence type="ECO:0000313" key="7">
    <source>
        <dbReference type="EMBL" id="EPT00357.1"/>
    </source>
</evidence>
<evidence type="ECO:0000256" key="3">
    <source>
        <dbReference type="ARBA" id="ARBA00022630"/>
    </source>
</evidence>
<dbReference type="SUPFAM" id="SSF52833">
    <property type="entry name" value="Thioredoxin-like"/>
    <property type="match status" value="1"/>
</dbReference>
<dbReference type="InterPro" id="IPR050641">
    <property type="entry name" value="RIFMO-like"/>
</dbReference>
<evidence type="ECO:0000256" key="2">
    <source>
        <dbReference type="ARBA" id="ARBA00007801"/>
    </source>
</evidence>
<protein>
    <recommendedName>
        <fullName evidence="6">FAD-binding domain-containing protein</fullName>
    </recommendedName>
</protein>